<evidence type="ECO:0000313" key="2">
    <source>
        <dbReference type="Proteomes" id="UP001570071"/>
    </source>
</evidence>
<protein>
    <submittedName>
        <fullName evidence="1">Uncharacterized protein</fullName>
    </submittedName>
</protein>
<proteinExistence type="predicted"/>
<accession>A0ABV4MRD6</accession>
<comment type="caution">
    <text evidence="1">The sequence shown here is derived from an EMBL/GenBank/DDBJ whole genome shotgun (WGS) entry which is preliminary data.</text>
</comment>
<sequence length="218" mass="24766">MAKRLNNPPADRDFCGLPPSCGISKVGDYEWVLTNENPNMLIYNFLLPILKQTNQEPVFTGQARVFKDGDKVLYRTFDDGDICHEQNLLTGNGRYSDDCIDNVWISPERHQLVSIHKAPSSDDSNQQGYHLAIFSFSSKEDALKQFKENYFNVRFVGYINDTDNIEVIVNNLSETVAELSGWEDFVSKLLEHHNTIDIGISSNIEDKLNPTAEEFNAI</sequence>
<name>A0ABV4MRD6_9VIBR</name>
<organism evidence="1 2">
    <name type="scientific">Vibrio pomeroyi</name>
    <dbReference type="NCBI Taxonomy" id="198832"/>
    <lineage>
        <taxon>Bacteria</taxon>
        <taxon>Pseudomonadati</taxon>
        <taxon>Pseudomonadota</taxon>
        <taxon>Gammaproteobacteria</taxon>
        <taxon>Vibrionales</taxon>
        <taxon>Vibrionaceae</taxon>
        <taxon>Vibrio</taxon>
    </lineage>
</organism>
<keyword evidence="2" id="KW-1185">Reference proteome</keyword>
<evidence type="ECO:0000313" key="1">
    <source>
        <dbReference type="EMBL" id="MEZ8719707.1"/>
    </source>
</evidence>
<dbReference type="RefSeq" id="WP_269336700.1">
    <property type="nucleotide sequence ID" value="NZ_JBFSSG010000001.1"/>
</dbReference>
<reference evidence="1 2" key="1">
    <citation type="journal article" date="2024" name="ISME J.">
        <title>Tailless and filamentous prophages are predominant in marine Vibrio.</title>
        <authorList>
            <person name="Steensen K."/>
            <person name="Seneca J."/>
            <person name="Bartlau N."/>
            <person name="Yu X.A."/>
            <person name="Hussain F.A."/>
            <person name="Polz M.F."/>
        </authorList>
    </citation>
    <scope>NUCLEOTIDE SEQUENCE [LARGE SCALE GENOMIC DNA]</scope>
    <source>
        <strain evidence="1 2">10N.239.312.F12</strain>
    </source>
</reference>
<gene>
    <name evidence="1" type="ORF">AB6D66_01420</name>
</gene>
<dbReference type="EMBL" id="JBFSSG010000001">
    <property type="protein sequence ID" value="MEZ8719707.1"/>
    <property type="molecule type" value="Genomic_DNA"/>
</dbReference>
<dbReference type="Proteomes" id="UP001570071">
    <property type="component" value="Unassembled WGS sequence"/>
</dbReference>